<name>A0ABD6F3C4_9BILA</name>
<feature type="non-terminal residue" evidence="1">
    <location>
        <position position="1"/>
    </location>
</feature>
<keyword evidence="2" id="KW-1185">Reference proteome</keyword>
<evidence type="ECO:0000313" key="2">
    <source>
        <dbReference type="Proteomes" id="UP001608902"/>
    </source>
</evidence>
<reference evidence="1 2" key="1">
    <citation type="submission" date="2024-08" db="EMBL/GenBank/DDBJ databases">
        <title>Gnathostoma spinigerum genome.</title>
        <authorList>
            <person name="Gonzalez-Bertolin B."/>
            <person name="Monzon S."/>
            <person name="Zaballos A."/>
            <person name="Jimenez P."/>
            <person name="Dekumyoy P."/>
            <person name="Varona S."/>
            <person name="Cuesta I."/>
            <person name="Sumanam S."/>
            <person name="Adisakwattana P."/>
            <person name="Gasser R.B."/>
            <person name="Hernandez-Gonzalez A."/>
            <person name="Young N.D."/>
            <person name="Perteguer M.J."/>
        </authorList>
    </citation>
    <scope>NUCLEOTIDE SEQUENCE [LARGE SCALE GENOMIC DNA]</scope>
    <source>
        <strain evidence="1">AL3</strain>
        <tissue evidence="1">Liver</tissue>
    </source>
</reference>
<accession>A0ABD6F3C4</accession>
<dbReference type="Proteomes" id="UP001608902">
    <property type="component" value="Unassembled WGS sequence"/>
</dbReference>
<proteinExistence type="predicted"/>
<dbReference type="AlphaFoldDB" id="A0ABD6F3C4"/>
<comment type="caution">
    <text evidence="1">The sequence shown here is derived from an EMBL/GenBank/DDBJ whole genome shotgun (WGS) entry which is preliminary data.</text>
</comment>
<gene>
    <name evidence="1" type="ORF">AB6A40_011337</name>
</gene>
<evidence type="ECO:0000313" key="1">
    <source>
        <dbReference type="EMBL" id="MFH4984628.1"/>
    </source>
</evidence>
<protein>
    <submittedName>
        <fullName evidence="1">Uncharacterized protein</fullName>
    </submittedName>
</protein>
<organism evidence="1 2">
    <name type="scientific">Gnathostoma spinigerum</name>
    <dbReference type="NCBI Taxonomy" id="75299"/>
    <lineage>
        <taxon>Eukaryota</taxon>
        <taxon>Metazoa</taxon>
        <taxon>Ecdysozoa</taxon>
        <taxon>Nematoda</taxon>
        <taxon>Chromadorea</taxon>
        <taxon>Rhabditida</taxon>
        <taxon>Spirurina</taxon>
        <taxon>Gnathostomatomorpha</taxon>
        <taxon>Gnathostomatoidea</taxon>
        <taxon>Gnathostomatidae</taxon>
        <taxon>Gnathostoma</taxon>
    </lineage>
</organism>
<sequence length="201" mass="22151">EHYEKENVDNISKVEILSITPHSSAVGDSLGISIGTDLTDVISKDEDTVKVVPTKPGSDDSVTEPDKFLPFHSTFYLNSNGDLNSISLEMPPTVSPCIDVMRNAEELLEKIADETHAKAKIVEVPAKRVFSKAKASFRLPLFSERTGKSSCEQCKMLISIVNDLKDRCYELTDEVGANQCLVTSLRDSLVISTNQIDILYV</sequence>
<dbReference type="EMBL" id="JBGFUD010019459">
    <property type="protein sequence ID" value="MFH4984628.1"/>
    <property type="molecule type" value="Genomic_DNA"/>
</dbReference>